<evidence type="ECO:0000313" key="1">
    <source>
        <dbReference type="EMBL" id="KAH0885508.1"/>
    </source>
</evidence>
<protein>
    <submittedName>
        <fullName evidence="1">Uncharacterized protein</fullName>
    </submittedName>
</protein>
<organism evidence="1 2">
    <name type="scientific">Brassica napus</name>
    <name type="common">Rape</name>
    <dbReference type="NCBI Taxonomy" id="3708"/>
    <lineage>
        <taxon>Eukaryota</taxon>
        <taxon>Viridiplantae</taxon>
        <taxon>Streptophyta</taxon>
        <taxon>Embryophyta</taxon>
        <taxon>Tracheophyta</taxon>
        <taxon>Spermatophyta</taxon>
        <taxon>Magnoliopsida</taxon>
        <taxon>eudicotyledons</taxon>
        <taxon>Gunneridae</taxon>
        <taxon>Pentapetalae</taxon>
        <taxon>rosids</taxon>
        <taxon>malvids</taxon>
        <taxon>Brassicales</taxon>
        <taxon>Brassicaceae</taxon>
        <taxon>Brassiceae</taxon>
        <taxon>Brassica</taxon>
    </lineage>
</organism>
<gene>
    <name evidence="1" type="ORF">HID58_061604</name>
</gene>
<dbReference type="EMBL" id="JAGKQM010000014">
    <property type="protein sequence ID" value="KAH0885508.1"/>
    <property type="molecule type" value="Genomic_DNA"/>
</dbReference>
<name>A0ABQ7ZZ79_BRANA</name>
<feature type="non-terminal residue" evidence="1">
    <location>
        <position position="1"/>
    </location>
</feature>
<proteinExistence type="predicted"/>
<sequence length="92" mass="10632">RPVSWRMLASQSRYGIAELYKADSSNFQLPVFMENVRLDAVAHEISWVGPESMVIKPTEYKKLVEQHGFKSICYVDFPSREEALKILCGFDF</sequence>
<evidence type="ECO:0000313" key="2">
    <source>
        <dbReference type="Proteomes" id="UP000824890"/>
    </source>
</evidence>
<dbReference type="Proteomes" id="UP000824890">
    <property type="component" value="Unassembled WGS sequence"/>
</dbReference>
<accession>A0ABQ7ZZ79</accession>
<reference evidence="1 2" key="1">
    <citation type="submission" date="2021-05" db="EMBL/GenBank/DDBJ databases">
        <title>Genome Assembly of Synthetic Allotetraploid Brassica napus Reveals Homoeologous Exchanges between Subgenomes.</title>
        <authorList>
            <person name="Davis J.T."/>
        </authorList>
    </citation>
    <scope>NUCLEOTIDE SEQUENCE [LARGE SCALE GENOMIC DNA]</scope>
    <source>
        <strain evidence="2">cv. Da-Ae</strain>
        <tissue evidence="1">Seedling</tissue>
    </source>
</reference>
<comment type="caution">
    <text evidence="1">The sequence shown here is derived from an EMBL/GenBank/DDBJ whole genome shotgun (WGS) entry which is preliminary data.</text>
</comment>
<keyword evidence="2" id="KW-1185">Reference proteome</keyword>